<dbReference type="AlphaFoldDB" id="A0A445DF59"/>
<keyword evidence="5 12" id="KW-0812">Transmembrane</keyword>
<keyword evidence="8 12" id="KW-1133">Transmembrane helix</keyword>
<dbReference type="FunFam" id="3.80.10.10:FF:000383">
    <property type="entry name" value="Leucine-rich repeat receptor protein kinase EMS1"/>
    <property type="match status" value="1"/>
</dbReference>
<evidence type="ECO:0000256" key="2">
    <source>
        <dbReference type="ARBA" id="ARBA00009592"/>
    </source>
</evidence>
<evidence type="ECO:0000313" key="16">
    <source>
        <dbReference type="Proteomes" id="UP000289738"/>
    </source>
</evidence>
<keyword evidence="10" id="KW-0675">Receptor</keyword>
<dbReference type="Pfam" id="PF00560">
    <property type="entry name" value="LRR_1"/>
    <property type="match status" value="11"/>
</dbReference>
<evidence type="ECO:0000256" key="8">
    <source>
        <dbReference type="ARBA" id="ARBA00022989"/>
    </source>
</evidence>
<feature type="signal peptide" evidence="13">
    <location>
        <begin position="1"/>
        <end position="29"/>
    </location>
</feature>
<dbReference type="InterPro" id="IPR003591">
    <property type="entry name" value="Leu-rich_rpt_typical-subtyp"/>
</dbReference>
<dbReference type="SUPFAM" id="SSF52047">
    <property type="entry name" value="RNI-like"/>
    <property type="match status" value="1"/>
</dbReference>
<evidence type="ECO:0000256" key="5">
    <source>
        <dbReference type="ARBA" id="ARBA00022692"/>
    </source>
</evidence>
<dbReference type="Proteomes" id="UP000289738">
    <property type="component" value="Chromosome A04"/>
</dbReference>
<evidence type="ECO:0000256" key="6">
    <source>
        <dbReference type="ARBA" id="ARBA00022729"/>
    </source>
</evidence>
<comment type="subcellular location">
    <subcellularLocation>
        <location evidence="1">Cell membrane</location>
        <topology evidence="1">Single-pass type I membrane protein</topology>
    </subcellularLocation>
</comment>
<feature type="transmembrane region" description="Helical" evidence="12">
    <location>
        <begin position="1047"/>
        <end position="1070"/>
    </location>
</feature>
<dbReference type="GO" id="GO:0005886">
    <property type="term" value="C:plasma membrane"/>
    <property type="evidence" value="ECO:0007669"/>
    <property type="project" value="UniProtKB-SubCell"/>
</dbReference>
<evidence type="ECO:0000256" key="3">
    <source>
        <dbReference type="ARBA" id="ARBA00022475"/>
    </source>
</evidence>
<dbReference type="SMART" id="SM00369">
    <property type="entry name" value="LRR_TYP"/>
    <property type="match status" value="10"/>
</dbReference>
<comment type="similarity">
    <text evidence="2">Belongs to the RLP family.</text>
</comment>
<evidence type="ECO:0000256" key="4">
    <source>
        <dbReference type="ARBA" id="ARBA00022614"/>
    </source>
</evidence>
<dbReference type="Pfam" id="PF13855">
    <property type="entry name" value="LRR_8"/>
    <property type="match status" value="1"/>
</dbReference>
<evidence type="ECO:0000256" key="1">
    <source>
        <dbReference type="ARBA" id="ARBA00004251"/>
    </source>
</evidence>
<dbReference type="FunFam" id="3.80.10.10:FF:000213">
    <property type="entry name" value="Tyrosine-sulfated glycopeptide receptor 1"/>
    <property type="match status" value="1"/>
</dbReference>
<dbReference type="SUPFAM" id="SSF52058">
    <property type="entry name" value="L domain-like"/>
    <property type="match status" value="2"/>
</dbReference>
<evidence type="ECO:0000256" key="10">
    <source>
        <dbReference type="ARBA" id="ARBA00023170"/>
    </source>
</evidence>
<gene>
    <name evidence="15" type="ORF">Ahy_A04g019041</name>
</gene>
<keyword evidence="9 12" id="KW-0472">Membrane</keyword>
<keyword evidence="16" id="KW-1185">Reference proteome</keyword>
<dbReference type="OrthoDB" id="1394818at2759"/>
<evidence type="ECO:0000259" key="14">
    <source>
        <dbReference type="Pfam" id="PF08263"/>
    </source>
</evidence>
<evidence type="ECO:0000256" key="11">
    <source>
        <dbReference type="ARBA" id="ARBA00023180"/>
    </source>
</evidence>
<dbReference type="FunFam" id="3.80.10.10:FF:000129">
    <property type="entry name" value="Leucine-rich repeat receptor-like kinase"/>
    <property type="match status" value="1"/>
</dbReference>
<dbReference type="SMR" id="A0A445DF59"/>
<dbReference type="EMBL" id="SDMP01000004">
    <property type="protein sequence ID" value="RYR61815.1"/>
    <property type="molecule type" value="Genomic_DNA"/>
</dbReference>
<dbReference type="Gene3D" id="3.80.10.10">
    <property type="entry name" value="Ribonuclease Inhibitor"/>
    <property type="match status" value="4"/>
</dbReference>
<evidence type="ECO:0000256" key="9">
    <source>
        <dbReference type="ARBA" id="ARBA00023136"/>
    </source>
</evidence>
<keyword evidence="7" id="KW-0677">Repeat</keyword>
<evidence type="ECO:0000313" key="15">
    <source>
        <dbReference type="EMBL" id="RYR61815.1"/>
    </source>
</evidence>
<accession>A0A445DF59</accession>
<keyword evidence="11" id="KW-0325">Glycoprotein</keyword>
<feature type="domain" description="Leucine-rich repeat-containing N-terminal plant-type" evidence="14">
    <location>
        <begin position="35"/>
        <end position="74"/>
    </location>
</feature>
<dbReference type="InterPro" id="IPR013210">
    <property type="entry name" value="LRR_N_plant-typ"/>
</dbReference>
<dbReference type="Pfam" id="PF08263">
    <property type="entry name" value="LRRNT_2"/>
    <property type="match status" value="1"/>
</dbReference>
<keyword evidence="3" id="KW-1003">Cell membrane</keyword>
<reference evidence="15 16" key="1">
    <citation type="submission" date="2019-01" db="EMBL/GenBank/DDBJ databases">
        <title>Sequencing of cultivated peanut Arachis hypogaea provides insights into genome evolution and oil improvement.</title>
        <authorList>
            <person name="Chen X."/>
        </authorList>
    </citation>
    <scope>NUCLEOTIDE SEQUENCE [LARGE SCALE GENOMIC DNA]</scope>
    <source>
        <strain evidence="16">cv. Fuhuasheng</strain>
        <tissue evidence="15">Leaves</tissue>
    </source>
</reference>
<dbReference type="PANTHER" id="PTHR48061:SF2">
    <property type="entry name" value="RECEPTOR LIKE PROTEIN 30-LIKE"/>
    <property type="match status" value="1"/>
</dbReference>
<evidence type="ECO:0000256" key="7">
    <source>
        <dbReference type="ARBA" id="ARBA00022737"/>
    </source>
</evidence>
<evidence type="ECO:0000256" key="12">
    <source>
        <dbReference type="SAM" id="Phobius"/>
    </source>
</evidence>
<sequence length="1098" mass="122963">MSLHRVLSFLVSFCLINLIISINIHVVTGHSLVHQESLLLHLKESLKFNPAKSKKLVHWNESDSCCQWKGVSCNKGHVIGLDLSEEFITGDLNNSSLFNLHYLQSLNLAYNVFGSPIPSEIKKLKNLEHLNLSNAGFYGQIPKEISYLKNLVTLDLSTPFTSQNTLELKNPNVAIYFQNLTEIKELYLDGVRLSSGGKEWWRGLSLLRKLQVLSMASCNLSGPIDSSLSKLGSLRVIRLNLNNMSSSVPKFFVDFANLTTLQLGSCGLTGVFPKGIFQIQALKILDVSDNEHLQGSLPELLQDGYLLEALNLSNTNFSGQLVSSISNLKHLSTLDLSNCQFNGTLSASLSELAKLVHLDLSFNKFTGFLPSFNKSKNLQYLSLFHNELNGVVSSTLWEGLSNLHTIDLGDNFFSGRVPTILFTLPSLQELTLSHNEFEGFLDEFPNATNSKLELVDISINKLQGPIPMSFSLLKRLSLLQLSLNQFNGTIKLERFQTLPNLDVLGLSHNNLLVDATTIENNPSLPPFPGLSMLLLASCKLKEFPSFLRNQSQLRLLDLSNNQIHGTIPKWIWKFEFMIILNLSKNFLTDLEKPFENPGSNLLRLDLHSNQLQGTVPMITKYGSHLDYSSNKFNSFPSDIHKYLQFTYLLSFSNNSFGGQIPESFCNSSSLRLLDLSHNNFDGSIPECLIARNDNLRVLNLAGNKLTGHIPDTLSNSCNLRVIDLDSNTLVGAIPKSLAYCQKLQVLNLGNNMLNNEFPCFLGNISTLRVLILRSNRLQGPIRCQHSTNNWEMLHIVDLASNNLTGMVSGSLLQRWTKMMGDDNEAHKRYGSLFFDMFDNHDTIRFKDLITIIDRVIVMKLNQMLVGESPSVVDHLFAYLVTANELGGRYLDSVTVVSKGSHRNFITVPSIFTALDLSSNHLEGPIPEELVNLRALHVLNLSHNAFSGHIPSSIGNLMNLESMDLSYNNLSGRIPTEISSLYFLSVLNLSFNHLVGEIPTGSQIQTFDAYSFEGNDGLCGLPLTKNCGDNGMKEPLSPSSEKKTSINWSFLSIELGFTFGFGLIILPLLLWKRWRLWYCKNMDDLLHKIFPQLEFVYEQ</sequence>
<dbReference type="Gramene" id="arahy.Tifrunner.gnm2.ann2.Ah04g277800.1">
    <property type="protein sequence ID" value="arahy.Tifrunner.gnm2.ann2.Ah04g277800.1-CDS-1"/>
    <property type="gene ID" value="arahy.Tifrunner.gnm2.ann2.Ah04g277800"/>
</dbReference>
<keyword evidence="4" id="KW-0433">Leucine-rich repeat</keyword>
<keyword evidence="6 13" id="KW-0732">Signal</keyword>
<name>A0A445DF59_ARAHY</name>
<feature type="chain" id="PRO_5019473783" description="Leucine-rich repeat-containing N-terminal plant-type domain-containing protein" evidence="13">
    <location>
        <begin position="30"/>
        <end position="1098"/>
    </location>
</feature>
<proteinExistence type="inferred from homology"/>
<organism evidence="15 16">
    <name type="scientific">Arachis hypogaea</name>
    <name type="common">Peanut</name>
    <dbReference type="NCBI Taxonomy" id="3818"/>
    <lineage>
        <taxon>Eukaryota</taxon>
        <taxon>Viridiplantae</taxon>
        <taxon>Streptophyta</taxon>
        <taxon>Embryophyta</taxon>
        <taxon>Tracheophyta</taxon>
        <taxon>Spermatophyta</taxon>
        <taxon>Magnoliopsida</taxon>
        <taxon>eudicotyledons</taxon>
        <taxon>Gunneridae</taxon>
        <taxon>Pentapetalae</taxon>
        <taxon>rosids</taxon>
        <taxon>fabids</taxon>
        <taxon>Fabales</taxon>
        <taxon>Fabaceae</taxon>
        <taxon>Papilionoideae</taxon>
        <taxon>50 kb inversion clade</taxon>
        <taxon>dalbergioids sensu lato</taxon>
        <taxon>Dalbergieae</taxon>
        <taxon>Pterocarpus clade</taxon>
        <taxon>Arachis</taxon>
    </lineage>
</organism>
<dbReference type="InterPro" id="IPR001611">
    <property type="entry name" value="Leu-rich_rpt"/>
</dbReference>
<dbReference type="STRING" id="3818.A0A445DF59"/>
<evidence type="ECO:0000256" key="13">
    <source>
        <dbReference type="SAM" id="SignalP"/>
    </source>
</evidence>
<comment type="caution">
    <text evidence="15">The sequence shown here is derived from an EMBL/GenBank/DDBJ whole genome shotgun (WGS) entry which is preliminary data.</text>
</comment>
<dbReference type="PANTHER" id="PTHR48061">
    <property type="entry name" value="LEUCINE-RICH REPEAT RECEPTOR PROTEIN KINASE EMS1-LIKE-RELATED"/>
    <property type="match status" value="1"/>
</dbReference>
<dbReference type="InterPro" id="IPR032675">
    <property type="entry name" value="LRR_dom_sf"/>
</dbReference>
<protein>
    <recommendedName>
        <fullName evidence="14">Leucine-rich repeat-containing N-terminal plant-type domain-containing protein</fullName>
    </recommendedName>
</protein>
<dbReference type="PRINTS" id="PR00019">
    <property type="entry name" value="LEURICHRPT"/>
</dbReference>
<dbReference type="InterPro" id="IPR046956">
    <property type="entry name" value="RLP23-like"/>
</dbReference>